<evidence type="ECO:0000256" key="1">
    <source>
        <dbReference type="ARBA" id="ARBA00022741"/>
    </source>
</evidence>
<dbReference type="AlphaFoldDB" id="H0QVC5"/>
<protein>
    <recommendedName>
        <fullName evidence="6">CobW C-terminal domain-containing protein</fullName>
    </recommendedName>
</protein>
<dbReference type="InterPro" id="IPR051316">
    <property type="entry name" value="Zinc-reg_GTPase_activator"/>
</dbReference>
<dbReference type="STRING" id="1077974.GOEFS_014_00180"/>
<proteinExistence type="inferred from homology"/>
<dbReference type="SMART" id="SM00833">
    <property type="entry name" value="CobW_C"/>
    <property type="match status" value="1"/>
</dbReference>
<dbReference type="PANTHER" id="PTHR13748:SF62">
    <property type="entry name" value="COBW DOMAIN-CONTAINING PROTEIN"/>
    <property type="match status" value="1"/>
</dbReference>
<reference evidence="7 8" key="1">
    <citation type="submission" date="2011-12" db="EMBL/GenBank/DDBJ databases">
        <title>Whole genome shotgun sequence of Gordonia effusa NBRC 100432.</title>
        <authorList>
            <person name="Yoshida I."/>
            <person name="Takarada H."/>
            <person name="Hosoyama A."/>
            <person name="Tsuchikane K."/>
            <person name="Katsumata H."/>
            <person name="Yamazaki S."/>
            <person name="Fujita N."/>
        </authorList>
    </citation>
    <scope>NUCLEOTIDE SEQUENCE [LARGE SCALE GENOMIC DNA]</scope>
    <source>
        <strain evidence="7 8">NBRC 100432</strain>
    </source>
</reference>
<dbReference type="Proteomes" id="UP000035034">
    <property type="component" value="Unassembled WGS sequence"/>
</dbReference>
<dbReference type="SUPFAM" id="SSF90002">
    <property type="entry name" value="Hypothetical protein YjiA, C-terminal domain"/>
    <property type="match status" value="1"/>
</dbReference>
<dbReference type="Gene3D" id="3.30.1220.10">
    <property type="entry name" value="CobW-like, C-terminal domain"/>
    <property type="match status" value="1"/>
</dbReference>
<accession>H0QVC5</accession>
<dbReference type="Pfam" id="PF07683">
    <property type="entry name" value="CobW_C"/>
    <property type="match status" value="1"/>
</dbReference>
<gene>
    <name evidence="7" type="ORF">GOEFS_014_00180</name>
</gene>
<dbReference type="eggNOG" id="COG0523">
    <property type="taxonomic scope" value="Bacteria"/>
</dbReference>
<evidence type="ECO:0000256" key="4">
    <source>
        <dbReference type="ARBA" id="ARBA00034320"/>
    </source>
</evidence>
<evidence type="ECO:0000256" key="2">
    <source>
        <dbReference type="ARBA" id="ARBA00022801"/>
    </source>
</evidence>
<name>H0QVC5_9ACTN</name>
<comment type="similarity">
    <text evidence="4">Belongs to the SIMIBI class G3E GTPase family. ZNG1 subfamily.</text>
</comment>
<keyword evidence="8" id="KW-1185">Reference proteome</keyword>
<dbReference type="InterPro" id="IPR027417">
    <property type="entry name" value="P-loop_NTPase"/>
</dbReference>
<evidence type="ECO:0000313" key="8">
    <source>
        <dbReference type="Proteomes" id="UP000035034"/>
    </source>
</evidence>
<dbReference type="RefSeq" id="WP_007316114.1">
    <property type="nucleotide sequence ID" value="NZ_BAEH01000014.1"/>
</dbReference>
<dbReference type="GO" id="GO:0016787">
    <property type="term" value="F:hydrolase activity"/>
    <property type="evidence" value="ECO:0007669"/>
    <property type="project" value="UniProtKB-KW"/>
</dbReference>
<dbReference type="Gene3D" id="3.40.50.300">
    <property type="entry name" value="P-loop containing nucleotide triphosphate hydrolases"/>
    <property type="match status" value="1"/>
</dbReference>
<dbReference type="OrthoDB" id="9808822at2"/>
<dbReference type="EMBL" id="BAEH01000014">
    <property type="protein sequence ID" value="GAB16776.1"/>
    <property type="molecule type" value="Genomic_DNA"/>
</dbReference>
<evidence type="ECO:0000256" key="5">
    <source>
        <dbReference type="ARBA" id="ARBA00049117"/>
    </source>
</evidence>
<sequence>MSSSSRQVPVIVVAGFLGAGKSTLLNHLLRSSGATRIGLIINDFGAINVDALLVAGQVDGVVGLGNGCMCCTIDDDSPDGIEAIVRRLLAPAAGIDAIVIEASGLAEPRTLIRMVAGLTDPRIVYGGLVYLVDAGGFLASRRQHPELAAHIRVADLLVVNKADLLSDKPDADDLDRDTVLGAIAELNSTAPMVLTTESVVDPTMLFDPAPVREDGGPRQLSLDELLREDAHDHHECVDHRHLHDEYQSVSFQSVEPMNPRRLAVFLERPPAGTYRIKGWAHFDLPGHRGRFVLHAVGGRIRIEAASWSGEPPSTAIVVIGVGLDEEVVQTELSAAVGPDLNDEFGILSITRYFAAT</sequence>
<keyword evidence="1" id="KW-0547">Nucleotide-binding</keyword>
<comment type="catalytic activity">
    <reaction evidence="5">
        <text>GTP + H2O = GDP + phosphate + H(+)</text>
        <dbReference type="Rhea" id="RHEA:19669"/>
        <dbReference type="ChEBI" id="CHEBI:15377"/>
        <dbReference type="ChEBI" id="CHEBI:15378"/>
        <dbReference type="ChEBI" id="CHEBI:37565"/>
        <dbReference type="ChEBI" id="CHEBI:43474"/>
        <dbReference type="ChEBI" id="CHEBI:58189"/>
    </reaction>
    <physiologicalReaction direction="left-to-right" evidence="5">
        <dbReference type="Rhea" id="RHEA:19670"/>
    </physiologicalReaction>
</comment>
<dbReference type="PANTHER" id="PTHR13748">
    <property type="entry name" value="COBW-RELATED"/>
    <property type="match status" value="1"/>
</dbReference>
<dbReference type="Pfam" id="PF02492">
    <property type="entry name" value="cobW"/>
    <property type="match status" value="1"/>
</dbReference>
<dbReference type="InterPro" id="IPR036627">
    <property type="entry name" value="CobW-likC_sf"/>
</dbReference>
<keyword evidence="3" id="KW-0143">Chaperone</keyword>
<evidence type="ECO:0000259" key="6">
    <source>
        <dbReference type="SMART" id="SM00833"/>
    </source>
</evidence>
<organism evidence="7 8">
    <name type="scientific">Gordonia effusa NBRC 100432</name>
    <dbReference type="NCBI Taxonomy" id="1077974"/>
    <lineage>
        <taxon>Bacteria</taxon>
        <taxon>Bacillati</taxon>
        <taxon>Actinomycetota</taxon>
        <taxon>Actinomycetes</taxon>
        <taxon>Mycobacteriales</taxon>
        <taxon>Gordoniaceae</taxon>
        <taxon>Gordonia</taxon>
    </lineage>
</organism>
<feature type="domain" description="CobW C-terminal" evidence="6">
    <location>
        <begin position="246"/>
        <end position="336"/>
    </location>
</feature>
<dbReference type="GO" id="GO:0000166">
    <property type="term" value="F:nucleotide binding"/>
    <property type="evidence" value="ECO:0007669"/>
    <property type="project" value="UniProtKB-KW"/>
</dbReference>
<dbReference type="InterPro" id="IPR011629">
    <property type="entry name" value="CobW-like_C"/>
</dbReference>
<dbReference type="InterPro" id="IPR003495">
    <property type="entry name" value="CobW/HypB/UreG_nucleotide-bd"/>
</dbReference>
<evidence type="ECO:0000256" key="3">
    <source>
        <dbReference type="ARBA" id="ARBA00023186"/>
    </source>
</evidence>
<dbReference type="SUPFAM" id="SSF52540">
    <property type="entry name" value="P-loop containing nucleoside triphosphate hydrolases"/>
    <property type="match status" value="1"/>
</dbReference>
<dbReference type="GO" id="GO:0005737">
    <property type="term" value="C:cytoplasm"/>
    <property type="evidence" value="ECO:0007669"/>
    <property type="project" value="TreeGrafter"/>
</dbReference>
<evidence type="ECO:0000313" key="7">
    <source>
        <dbReference type="EMBL" id="GAB16776.1"/>
    </source>
</evidence>
<dbReference type="CDD" id="cd03112">
    <property type="entry name" value="CobW-like"/>
    <property type="match status" value="1"/>
</dbReference>
<keyword evidence="2" id="KW-0378">Hydrolase</keyword>
<comment type="caution">
    <text evidence="7">The sequence shown here is derived from an EMBL/GenBank/DDBJ whole genome shotgun (WGS) entry which is preliminary data.</text>
</comment>